<gene>
    <name evidence="1" type="ORF">JAN5088_03398</name>
</gene>
<dbReference type="InterPro" id="IPR054632">
    <property type="entry name" value="Aroma_sacti_dom"/>
</dbReference>
<evidence type="ECO:0000313" key="1">
    <source>
        <dbReference type="EMBL" id="CTQ34602.1"/>
    </source>
</evidence>
<dbReference type="RefSeq" id="WP_074962752.1">
    <property type="nucleotide sequence ID" value="NZ_CANMUL010000009.1"/>
</dbReference>
<name>A0A0M6XV39_9RHOB</name>
<reference evidence="1 2" key="1">
    <citation type="submission" date="2015-07" db="EMBL/GenBank/DDBJ databases">
        <authorList>
            <person name="Noorani M."/>
        </authorList>
    </citation>
    <scope>NUCLEOTIDE SEQUENCE [LARGE SCALE GENOMIC DNA]</scope>
    <source>
        <strain evidence="1 2">CECT 5088</strain>
    </source>
</reference>
<keyword evidence="2" id="KW-1185">Reference proteome</keyword>
<organism evidence="1 2">
    <name type="scientific">Jannaschia rubra</name>
    <dbReference type="NCBI Taxonomy" id="282197"/>
    <lineage>
        <taxon>Bacteria</taxon>
        <taxon>Pseudomonadati</taxon>
        <taxon>Pseudomonadota</taxon>
        <taxon>Alphaproteobacteria</taxon>
        <taxon>Rhodobacterales</taxon>
        <taxon>Roseobacteraceae</taxon>
        <taxon>Jannaschia</taxon>
    </lineage>
</organism>
<protein>
    <submittedName>
        <fullName evidence="1">Uncharacterized protein</fullName>
    </submittedName>
</protein>
<proteinExistence type="predicted"/>
<dbReference type="STRING" id="282197.SAMN04488517_11244"/>
<sequence length="71" mass="7883">MADKREMTTARMVRVRKSGLQIDALNEDLQNQISLLDDDELAVLESVKAKLNKNLPDNLKAAADVVGGFVW</sequence>
<dbReference type="AlphaFoldDB" id="A0A0M6XV39"/>
<dbReference type="EMBL" id="CXPG01000023">
    <property type="protein sequence ID" value="CTQ34602.1"/>
    <property type="molecule type" value="Genomic_DNA"/>
</dbReference>
<accession>A0A0M6XV39</accession>
<evidence type="ECO:0000313" key="2">
    <source>
        <dbReference type="Proteomes" id="UP000048908"/>
    </source>
</evidence>
<dbReference type="Proteomes" id="UP000048908">
    <property type="component" value="Unassembled WGS sequence"/>
</dbReference>
<dbReference type="NCBIfam" id="NF045560">
    <property type="entry name" value="aroma_sacti_dom"/>
    <property type="match status" value="1"/>
</dbReference>
<dbReference type="OrthoDB" id="8481457at2"/>